<protein>
    <submittedName>
        <fullName evidence="5">Transcriptional regulator</fullName>
    </submittedName>
</protein>
<dbReference type="SMART" id="SM00354">
    <property type="entry name" value="HTH_LACI"/>
    <property type="match status" value="1"/>
</dbReference>
<dbReference type="OrthoDB" id="234496at2"/>
<feature type="domain" description="HTH lacI-type" evidence="4">
    <location>
        <begin position="12"/>
        <end position="66"/>
    </location>
</feature>
<dbReference type="SUPFAM" id="SSF53822">
    <property type="entry name" value="Periplasmic binding protein-like I"/>
    <property type="match status" value="1"/>
</dbReference>
<dbReference type="CDD" id="cd01392">
    <property type="entry name" value="HTH_LacI"/>
    <property type="match status" value="1"/>
</dbReference>
<dbReference type="Pfam" id="PF00356">
    <property type="entry name" value="LacI"/>
    <property type="match status" value="1"/>
</dbReference>
<dbReference type="AlphaFoldDB" id="A0A2K9ELL1"/>
<evidence type="ECO:0000256" key="3">
    <source>
        <dbReference type="ARBA" id="ARBA00023163"/>
    </source>
</evidence>
<evidence type="ECO:0000256" key="2">
    <source>
        <dbReference type="ARBA" id="ARBA00023125"/>
    </source>
</evidence>
<accession>A0A2K9ELL1</accession>
<name>A0A2K9ELL1_9RHOB</name>
<dbReference type="InterPro" id="IPR010982">
    <property type="entry name" value="Lambda_DNA-bd_dom_sf"/>
</dbReference>
<dbReference type="InterPro" id="IPR028082">
    <property type="entry name" value="Peripla_BP_I"/>
</dbReference>
<dbReference type="GO" id="GO:0003700">
    <property type="term" value="F:DNA-binding transcription factor activity"/>
    <property type="evidence" value="ECO:0007669"/>
    <property type="project" value="TreeGrafter"/>
</dbReference>
<dbReference type="Gene3D" id="3.40.50.2300">
    <property type="match status" value="2"/>
</dbReference>
<organism evidence="5 6">
    <name type="scientific">Paracoccus tegillarcae</name>
    <dbReference type="NCBI Taxonomy" id="1529068"/>
    <lineage>
        <taxon>Bacteria</taxon>
        <taxon>Pseudomonadati</taxon>
        <taxon>Pseudomonadota</taxon>
        <taxon>Alphaproteobacteria</taxon>
        <taxon>Rhodobacterales</taxon>
        <taxon>Paracoccaceae</taxon>
        <taxon>Paracoccus</taxon>
    </lineage>
</organism>
<sequence>MKGQQRMKRTSVTLADLAKQLDLSAATVSRALNGFPEVNARTRARVEQAAARLGYRPNVSAKSLVKGLVGAIGLVPRKEEQGFIDPLLAEFLDGATAITAKRGLQLSLLAPTVNDEPAAYRPAIAGNVVDAFIVSSPDVTDSRVDELIRTGFPFVLHGRTMADQPYWSYDIDNYDGFLRAARLLQDYGHTRMAFLGGRANARFATDRLAGARDALAEKGLTLPDENIRHGEMTEDLGYQAGRHYLALRSVQRPTAFLCLNIYVAMGLMRAGRGYGLRCPDDFSIIVHDDRAPYLRAEFSDPPLTAVQSSIREAGVRVTELVMELLESPQAPPRQVVAPVELVLRASVARVSGDS</sequence>
<evidence type="ECO:0000313" key="5">
    <source>
        <dbReference type="EMBL" id="AUH34317.1"/>
    </source>
</evidence>
<keyword evidence="2" id="KW-0238">DNA-binding</keyword>
<keyword evidence="3" id="KW-0804">Transcription</keyword>
<reference evidence="5 6" key="1">
    <citation type="submission" date="2017-12" db="EMBL/GenBank/DDBJ databases">
        <authorList>
            <person name="Hurst M.R.H."/>
        </authorList>
    </citation>
    <scope>NUCLEOTIDE SEQUENCE [LARGE SCALE GENOMIC DNA]</scope>
    <source>
        <strain evidence="5 6">BM15</strain>
    </source>
</reference>
<proteinExistence type="predicted"/>
<dbReference type="InterPro" id="IPR046335">
    <property type="entry name" value="LacI/GalR-like_sensor"/>
</dbReference>
<dbReference type="EMBL" id="CP025408">
    <property type="protein sequence ID" value="AUH34317.1"/>
    <property type="molecule type" value="Genomic_DNA"/>
</dbReference>
<dbReference type="Gene3D" id="1.10.260.40">
    <property type="entry name" value="lambda repressor-like DNA-binding domains"/>
    <property type="match status" value="1"/>
</dbReference>
<dbReference type="Pfam" id="PF13377">
    <property type="entry name" value="Peripla_BP_3"/>
    <property type="match status" value="1"/>
</dbReference>
<evidence type="ECO:0000259" key="4">
    <source>
        <dbReference type="PROSITE" id="PS50932"/>
    </source>
</evidence>
<dbReference type="PROSITE" id="PS50932">
    <property type="entry name" value="HTH_LACI_2"/>
    <property type="match status" value="1"/>
</dbReference>
<keyword evidence="1" id="KW-0805">Transcription regulation</keyword>
<evidence type="ECO:0000313" key="6">
    <source>
        <dbReference type="Proteomes" id="UP000233742"/>
    </source>
</evidence>
<dbReference type="Proteomes" id="UP000233742">
    <property type="component" value="Chromosome"/>
</dbReference>
<dbReference type="PANTHER" id="PTHR30146:SF109">
    <property type="entry name" value="HTH-TYPE TRANSCRIPTIONAL REGULATOR GALS"/>
    <property type="match status" value="1"/>
</dbReference>
<dbReference type="SUPFAM" id="SSF47413">
    <property type="entry name" value="lambda repressor-like DNA-binding domains"/>
    <property type="match status" value="1"/>
</dbReference>
<dbReference type="KEGG" id="paro:CUV01_13805"/>
<evidence type="ECO:0000256" key="1">
    <source>
        <dbReference type="ARBA" id="ARBA00023015"/>
    </source>
</evidence>
<dbReference type="GO" id="GO:0000976">
    <property type="term" value="F:transcription cis-regulatory region binding"/>
    <property type="evidence" value="ECO:0007669"/>
    <property type="project" value="TreeGrafter"/>
</dbReference>
<keyword evidence="6" id="KW-1185">Reference proteome</keyword>
<dbReference type="InterPro" id="IPR000843">
    <property type="entry name" value="HTH_LacI"/>
</dbReference>
<dbReference type="PANTHER" id="PTHR30146">
    <property type="entry name" value="LACI-RELATED TRANSCRIPTIONAL REPRESSOR"/>
    <property type="match status" value="1"/>
</dbReference>
<gene>
    <name evidence="5" type="ORF">CUV01_13805</name>
</gene>